<evidence type="ECO:0000256" key="5">
    <source>
        <dbReference type="ARBA" id="ARBA00022692"/>
    </source>
</evidence>
<evidence type="ECO:0000256" key="11">
    <source>
        <dbReference type="RuleBase" id="RU003750"/>
    </source>
</evidence>
<dbReference type="eggNOG" id="COG0558">
    <property type="taxonomic scope" value="Bacteria"/>
</dbReference>
<proteinExistence type="inferred from homology"/>
<dbReference type="RefSeq" id="WP_013254541.1">
    <property type="nucleotide sequence ID" value="NC_014364.1"/>
</dbReference>
<evidence type="ECO:0000313" key="13">
    <source>
        <dbReference type="EMBL" id="ADK81077.1"/>
    </source>
</evidence>
<evidence type="ECO:0000256" key="1">
    <source>
        <dbReference type="ARBA" id="ARBA00004141"/>
    </source>
</evidence>
<evidence type="ECO:0000256" key="6">
    <source>
        <dbReference type="ARBA" id="ARBA00022989"/>
    </source>
</evidence>
<evidence type="ECO:0000256" key="7">
    <source>
        <dbReference type="ARBA" id="ARBA00023098"/>
    </source>
</evidence>
<dbReference type="GO" id="GO:0016020">
    <property type="term" value="C:membrane"/>
    <property type="evidence" value="ECO:0007669"/>
    <property type="project" value="UniProtKB-SubCell"/>
</dbReference>
<feature type="transmembrane region" description="Helical" evidence="12">
    <location>
        <begin position="33"/>
        <end position="52"/>
    </location>
</feature>
<dbReference type="Proteomes" id="UP000002318">
    <property type="component" value="Chromosome"/>
</dbReference>
<name>E1R1D6_SEDSS</name>
<keyword evidence="14" id="KW-1185">Reference proteome</keyword>
<dbReference type="PANTHER" id="PTHR14269">
    <property type="entry name" value="CDP-DIACYLGLYCEROL--GLYCEROL-3-PHOSPHATE 3-PHOSPHATIDYLTRANSFERASE-RELATED"/>
    <property type="match status" value="1"/>
</dbReference>
<dbReference type="GO" id="GO:0016780">
    <property type="term" value="F:phosphotransferase activity, for other substituted phosphate groups"/>
    <property type="evidence" value="ECO:0007669"/>
    <property type="project" value="InterPro"/>
</dbReference>
<dbReference type="STRING" id="573413.Spirs_1953"/>
<dbReference type="PANTHER" id="PTHR14269:SF11">
    <property type="entry name" value="CDP-DIACYLGLYCEROL--GLYCEROL-3-PHOSPHATE 3-PHOSPHATIDYLTRANSFERASE"/>
    <property type="match status" value="1"/>
</dbReference>
<evidence type="ECO:0000256" key="8">
    <source>
        <dbReference type="ARBA" id="ARBA00023136"/>
    </source>
</evidence>
<keyword evidence="3" id="KW-0444">Lipid biosynthesis</keyword>
<dbReference type="KEGG" id="ssm:Spirs_1953"/>
<dbReference type="Gene3D" id="1.20.120.1760">
    <property type="match status" value="1"/>
</dbReference>
<evidence type="ECO:0000256" key="3">
    <source>
        <dbReference type="ARBA" id="ARBA00022516"/>
    </source>
</evidence>
<evidence type="ECO:0000256" key="12">
    <source>
        <dbReference type="SAM" id="Phobius"/>
    </source>
</evidence>
<dbReference type="Pfam" id="PF01066">
    <property type="entry name" value="CDP-OH_P_transf"/>
    <property type="match status" value="1"/>
</dbReference>
<dbReference type="AlphaFoldDB" id="E1R1D6"/>
<feature type="transmembrane region" description="Helical" evidence="12">
    <location>
        <begin position="64"/>
        <end position="83"/>
    </location>
</feature>
<feature type="transmembrane region" description="Helical" evidence="12">
    <location>
        <begin position="120"/>
        <end position="139"/>
    </location>
</feature>
<gene>
    <name evidence="13" type="ordered locus">Spirs_1953</name>
</gene>
<evidence type="ECO:0000256" key="2">
    <source>
        <dbReference type="ARBA" id="ARBA00010441"/>
    </source>
</evidence>
<keyword evidence="8 12" id="KW-0472">Membrane</keyword>
<dbReference type="InterPro" id="IPR048254">
    <property type="entry name" value="CDP_ALCOHOL_P_TRANSF_CS"/>
</dbReference>
<keyword evidence="6 12" id="KW-1133">Transmembrane helix</keyword>
<evidence type="ECO:0000256" key="4">
    <source>
        <dbReference type="ARBA" id="ARBA00022679"/>
    </source>
</evidence>
<dbReference type="PROSITE" id="PS00379">
    <property type="entry name" value="CDP_ALCOHOL_P_TRANSF"/>
    <property type="match status" value="1"/>
</dbReference>
<dbReference type="InterPro" id="IPR050324">
    <property type="entry name" value="CDP-alcohol_PTase-I"/>
</dbReference>
<evidence type="ECO:0000313" key="14">
    <source>
        <dbReference type="Proteomes" id="UP000002318"/>
    </source>
</evidence>
<dbReference type="OrthoDB" id="9796672at2"/>
<dbReference type="GO" id="GO:0046474">
    <property type="term" value="P:glycerophospholipid biosynthetic process"/>
    <property type="evidence" value="ECO:0007669"/>
    <property type="project" value="TreeGrafter"/>
</dbReference>
<keyword evidence="9" id="KW-0594">Phospholipid biosynthesis</keyword>
<evidence type="ECO:0000256" key="10">
    <source>
        <dbReference type="ARBA" id="ARBA00023264"/>
    </source>
</evidence>
<accession>E1R1D6</accession>
<protein>
    <submittedName>
        <fullName evidence="13">CDP-alcohol phosphatidyltransferase</fullName>
    </submittedName>
</protein>
<sequence>MNKITKNIPNILTISRIIVSPLIIILWNHKVLNTIVILYCVLTDIIDGYLARKLKIATKWGGKLDSLADVFFYLSLVVLILIYEPKILINYILLIGILITRITSVIICKVRNHEIYSIHTIGNKMTGVIVILGVFLYWVLNMKMITTVVFSLATLSAIEELLIFLIIRNPDINMKSLLNND</sequence>
<dbReference type="InterPro" id="IPR000462">
    <property type="entry name" value="CDP-OH_P_trans"/>
</dbReference>
<dbReference type="EMBL" id="CP002116">
    <property type="protein sequence ID" value="ADK81077.1"/>
    <property type="molecule type" value="Genomic_DNA"/>
</dbReference>
<dbReference type="InterPro" id="IPR043130">
    <property type="entry name" value="CDP-OH_PTrfase_TM_dom"/>
</dbReference>
<keyword evidence="7" id="KW-0443">Lipid metabolism</keyword>
<keyword evidence="10" id="KW-1208">Phospholipid metabolism</keyword>
<keyword evidence="5 12" id="KW-0812">Transmembrane</keyword>
<dbReference type="HOGENOM" id="CLU_115797_1_0_12"/>
<keyword evidence="4 11" id="KW-0808">Transferase</keyword>
<feature type="transmembrane region" description="Helical" evidence="12">
    <location>
        <begin position="7"/>
        <end position="27"/>
    </location>
</feature>
<feature type="transmembrane region" description="Helical" evidence="12">
    <location>
        <begin position="89"/>
        <end position="108"/>
    </location>
</feature>
<feature type="transmembrane region" description="Helical" evidence="12">
    <location>
        <begin position="145"/>
        <end position="167"/>
    </location>
</feature>
<evidence type="ECO:0000256" key="9">
    <source>
        <dbReference type="ARBA" id="ARBA00023209"/>
    </source>
</evidence>
<comment type="similarity">
    <text evidence="2 11">Belongs to the CDP-alcohol phosphatidyltransferase class-I family.</text>
</comment>
<comment type="subcellular location">
    <subcellularLocation>
        <location evidence="1">Membrane</location>
        <topology evidence="1">Multi-pass membrane protein</topology>
    </subcellularLocation>
</comment>
<organism evidence="13 14">
    <name type="scientific">Sediminispirochaeta smaragdinae (strain DSM 11293 / JCM 15392 / SEBR 4228)</name>
    <name type="common">Spirochaeta smaragdinae</name>
    <dbReference type="NCBI Taxonomy" id="573413"/>
    <lineage>
        <taxon>Bacteria</taxon>
        <taxon>Pseudomonadati</taxon>
        <taxon>Spirochaetota</taxon>
        <taxon>Spirochaetia</taxon>
        <taxon>Spirochaetales</taxon>
        <taxon>Spirochaetaceae</taxon>
        <taxon>Sediminispirochaeta</taxon>
    </lineage>
</organism>
<reference evidence="13 14" key="1">
    <citation type="journal article" date="2010" name="Stand. Genomic Sci.">
        <title>Complete genome sequence of Spirochaeta smaragdinae type strain (SEBR 4228).</title>
        <authorList>
            <person name="Mavromatis K."/>
            <person name="Yasawong M."/>
            <person name="Chertkov O."/>
            <person name="Lapidus A."/>
            <person name="Lucas S."/>
            <person name="Nolan M."/>
            <person name="Del Rio T.G."/>
            <person name="Tice H."/>
            <person name="Cheng J.F."/>
            <person name="Pitluck S."/>
            <person name="Liolios K."/>
            <person name="Ivanova N."/>
            <person name="Tapia R."/>
            <person name="Han C."/>
            <person name="Bruce D."/>
            <person name="Goodwin L."/>
            <person name="Pati A."/>
            <person name="Chen A."/>
            <person name="Palaniappan K."/>
            <person name="Land M."/>
            <person name="Hauser L."/>
            <person name="Chang Y.J."/>
            <person name="Jeffries C.D."/>
            <person name="Detter J.C."/>
            <person name="Rohde M."/>
            <person name="Brambilla E."/>
            <person name="Spring S."/>
            <person name="Goker M."/>
            <person name="Sikorski J."/>
            <person name="Woyke T."/>
            <person name="Bristow J."/>
            <person name="Eisen J.A."/>
            <person name="Markowitz V."/>
            <person name="Hugenholtz P."/>
            <person name="Klenk H.P."/>
            <person name="Kyrpides N.C."/>
        </authorList>
    </citation>
    <scope>NUCLEOTIDE SEQUENCE [LARGE SCALE GENOMIC DNA]</scope>
    <source>
        <strain evidence="14">DSM 11293 / JCM 15392 / SEBR 4228</strain>
    </source>
</reference>